<keyword evidence="2" id="KW-0805">Transcription regulation</keyword>
<dbReference type="InterPro" id="IPR005119">
    <property type="entry name" value="LysR_subst-bd"/>
</dbReference>
<evidence type="ECO:0000256" key="4">
    <source>
        <dbReference type="ARBA" id="ARBA00023163"/>
    </source>
</evidence>
<evidence type="ECO:0000313" key="6">
    <source>
        <dbReference type="EMBL" id="QUJ75633.1"/>
    </source>
</evidence>
<dbReference type="GO" id="GO:0006351">
    <property type="term" value="P:DNA-templated transcription"/>
    <property type="evidence" value="ECO:0007669"/>
    <property type="project" value="TreeGrafter"/>
</dbReference>
<dbReference type="InterPro" id="IPR058163">
    <property type="entry name" value="LysR-type_TF_proteobact-type"/>
</dbReference>
<dbReference type="InterPro" id="IPR036388">
    <property type="entry name" value="WH-like_DNA-bd_sf"/>
</dbReference>
<evidence type="ECO:0000256" key="2">
    <source>
        <dbReference type="ARBA" id="ARBA00023015"/>
    </source>
</evidence>
<organism evidence="6 7">
    <name type="scientific">Sulfitobacter albidus</name>
    <dbReference type="NCBI Taxonomy" id="2829501"/>
    <lineage>
        <taxon>Bacteria</taxon>
        <taxon>Pseudomonadati</taxon>
        <taxon>Pseudomonadota</taxon>
        <taxon>Alphaproteobacteria</taxon>
        <taxon>Rhodobacterales</taxon>
        <taxon>Roseobacteraceae</taxon>
        <taxon>Sulfitobacter</taxon>
    </lineage>
</organism>
<dbReference type="EMBL" id="CP073581">
    <property type="protein sequence ID" value="QUJ75633.1"/>
    <property type="molecule type" value="Genomic_DNA"/>
</dbReference>
<name>A0A975PLE4_9RHOB</name>
<dbReference type="GO" id="GO:0043565">
    <property type="term" value="F:sequence-specific DNA binding"/>
    <property type="evidence" value="ECO:0007669"/>
    <property type="project" value="TreeGrafter"/>
</dbReference>
<keyword evidence="4" id="KW-0804">Transcription</keyword>
<dbReference type="SUPFAM" id="SSF53850">
    <property type="entry name" value="Periplasmic binding protein-like II"/>
    <property type="match status" value="1"/>
</dbReference>
<feature type="domain" description="HTH lysR-type" evidence="5">
    <location>
        <begin position="4"/>
        <end position="61"/>
    </location>
</feature>
<proteinExistence type="inferred from homology"/>
<dbReference type="RefSeq" id="WP_212703838.1">
    <property type="nucleotide sequence ID" value="NZ_CP073581.1"/>
</dbReference>
<keyword evidence="3" id="KW-0238">DNA-binding</keyword>
<dbReference type="Pfam" id="PF03466">
    <property type="entry name" value="LysR_substrate"/>
    <property type="match status" value="1"/>
</dbReference>
<gene>
    <name evidence="6" type="ORF">KDD17_11775</name>
</gene>
<dbReference type="InterPro" id="IPR000847">
    <property type="entry name" value="LysR_HTH_N"/>
</dbReference>
<dbReference type="Pfam" id="PF00126">
    <property type="entry name" value="HTH_1"/>
    <property type="match status" value="1"/>
</dbReference>
<sequence>MHRINLNALRVFALVVRHGTLQGAADALGLSRGAVSQRVKQLEADLGVTLLTREARGVTPTPAGEICARAVEDALARIDTALADVQGDGAEITVHLGASTASKWLMPRMAEFAAAFPARRLCTETHDAMLARTLGRHECALWPGAAPDPNPAHQSRALTELRPIAVCQPDLVPSDTPVTLEAVLDLPLLQDAHRRWDRLIAGSGRAAARPILNFDRAALAIAAAIGGHGVCIAADYLVADDLRQGRLVHLWTAADAPPTRWLYVSWSRDPSAQRDMAPVIDWLQDAFART</sequence>
<accession>A0A975PLE4</accession>
<comment type="similarity">
    <text evidence="1">Belongs to the LysR transcriptional regulatory family.</text>
</comment>
<dbReference type="PROSITE" id="PS50931">
    <property type="entry name" value="HTH_LYSR"/>
    <property type="match status" value="1"/>
</dbReference>
<dbReference type="InterPro" id="IPR036390">
    <property type="entry name" value="WH_DNA-bd_sf"/>
</dbReference>
<dbReference type="Gene3D" id="3.40.190.10">
    <property type="entry name" value="Periplasmic binding protein-like II"/>
    <property type="match status" value="2"/>
</dbReference>
<dbReference type="PANTHER" id="PTHR30537">
    <property type="entry name" value="HTH-TYPE TRANSCRIPTIONAL REGULATOR"/>
    <property type="match status" value="1"/>
</dbReference>
<protein>
    <submittedName>
        <fullName evidence="6">LysR family transcriptional regulator</fullName>
    </submittedName>
</protein>
<dbReference type="Proteomes" id="UP000683291">
    <property type="component" value="Chromosome 1"/>
</dbReference>
<dbReference type="KEGG" id="sual:KDD17_11775"/>
<evidence type="ECO:0000256" key="3">
    <source>
        <dbReference type="ARBA" id="ARBA00023125"/>
    </source>
</evidence>
<dbReference type="FunFam" id="1.10.10.10:FF:000001">
    <property type="entry name" value="LysR family transcriptional regulator"/>
    <property type="match status" value="1"/>
</dbReference>
<reference evidence="6" key="1">
    <citation type="submission" date="2021-04" db="EMBL/GenBank/DDBJ databases">
        <title>Complete genome sequence for Sulfitobacter sp. strain JK7-1.</title>
        <authorList>
            <person name="Park S.-J."/>
        </authorList>
    </citation>
    <scope>NUCLEOTIDE SEQUENCE</scope>
    <source>
        <strain evidence="6">JK7-1</strain>
    </source>
</reference>
<dbReference type="PANTHER" id="PTHR30537:SF74">
    <property type="entry name" value="HTH-TYPE TRANSCRIPTIONAL REGULATOR TRPI"/>
    <property type="match status" value="1"/>
</dbReference>
<keyword evidence="7" id="KW-1185">Reference proteome</keyword>
<evidence type="ECO:0000313" key="7">
    <source>
        <dbReference type="Proteomes" id="UP000683291"/>
    </source>
</evidence>
<dbReference type="GO" id="GO:0003700">
    <property type="term" value="F:DNA-binding transcription factor activity"/>
    <property type="evidence" value="ECO:0007669"/>
    <property type="project" value="InterPro"/>
</dbReference>
<evidence type="ECO:0000256" key="1">
    <source>
        <dbReference type="ARBA" id="ARBA00009437"/>
    </source>
</evidence>
<dbReference type="SUPFAM" id="SSF46785">
    <property type="entry name" value="Winged helix' DNA-binding domain"/>
    <property type="match status" value="1"/>
</dbReference>
<dbReference type="Gene3D" id="1.10.10.10">
    <property type="entry name" value="Winged helix-like DNA-binding domain superfamily/Winged helix DNA-binding domain"/>
    <property type="match status" value="1"/>
</dbReference>
<evidence type="ECO:0000259" key="5">
    <source>
        <dbReference type="PROSITE" id="PS50931"/>
    </source>
</evidence>
<dbReference type="AlphaFoldDB" id="A0A975PLE4"/>